<comment type="caution">
    <text evidence="2">The sequence shown here is derived from an EMBL/GenBank/DDBJ whole genome shotgun (WGS) entry which is preliminary data.</text>
</comment>
<dbReference type="InterPro" id="IPR010359">
    <property type="entry name" value="IrrE_HExxH"/>
</dbReference>
<dbReference type="Proteomes" id="UP000490535">
    <property type="component" value="Unassembled WGS sequence"/>
</dbReference>
<dbReference type="AlphaFoldDB" id="A0A833PA88"/>
<name>A0A833PA88_ACIBZ</name>
<feature type="domain" description="IrrE N-terminal-like" evidence="1">
    <location>
        <begin position="35"/>
        <end position="162"/>
    </location>
</feature>
<dbReference type="Gene3D" id="1.10.10.2910">
    <property type="match status" value="1"/>
</dbReference>
<dbReference type="EMBL" id="WNDP01000285">
    <property type="protein sequence ID" value="KAF1011598.1"/>
    <property type="molecule type" value="Genomic_DNA"/>
</dbReference>
<evidence type="ECO:0000259" key="1">
    <source>
        <dbReference type="Pfam" id="PF06114"/>
    </source>
</evidence>
<evidence type="ECO:0000313" key="2">
    <source>
        <dbReference type="EMBL" id="KAF1011598.1"/>
    </source>
</evidence>
<gene>
    <name evidence="2" type="ORF">GAK29_04939</name>
</gene>
<accession>A0A833PA88</accession>
<evidence type="ECO:0000313" key="3">
    <source>
        <dbReference type="Proteomes" id="UP000490535"/>
    </source>
</evidence>
<dbReference type="Pfam" id="PF06114">
    <property type="entry name" value="Peptidase_M78"/>
    <property type="match status" value="1"/>
</dbReference>
<organism evidence="2 3">
    <name type="scientific">Acinetobacter bereziniae</name>
    <name type="common">Acinetobacter genomosp. 10</name>
    <dbReference type="NCBI Taxonomy" id="106648"/>
    <lineage>
        <taxon>Bacteria</taxon>
        <taxon>Pseudomonadati</taxon>
        <taxon>Pseudomonadota</taxon>
        <taxon>Gammaproteobacteria</taxon>
        <taxon>Moraxellales</taxon>
        <taxon>Moraxellaceae</taxon>
        <taxon>Acinetobacter</taxon>
    </lineage>
</organism>
<proteinExistence type="predicted"/>
<reference evidence="3" key="1">
    <citation type="journal article" date="2020" name="MBio">
        <title>Horizontal gene transfer to a defensive symbiont with a reduced genome amongst a multipartite beetle microbiome.</title>
        <authorList>
            <person name="Waterworth S.C."/>
            <person name="Florez L.V."/>
            <person name="Rees E.R."/>
            <person name="Hertweck C."/>
            <person name="Kaltenpoth M."/>
            <person name="Kwan J.C."/>
        </authorList>
    </citation>
    <scope>NUCLEOTIDE SEQUENCE [LARGE SCALE GENOMIC DNA]</scope>
</reference>
<dbReference type="PANTHER" id="PTHR43236:SF1">
    <property type="entry name" value="BLL7220 PROTEIN"/>
    <property type="match status" value="1"/>
</dbReference>
<dbReference type="InterPro" id="IPR052345">
    <property type="entry name" value="Rad_response_metalloprotease"/>
</dbReference>
<dbReference type="PANTHER" id="PTHR43236">
    <property type="entry name" value="ANTITOXIN HIGA1"/>
    <property type="match status" value="1"/>
</dbReference>
<protein>
    <recommendedName>
        <fullName evidence="1">IrrE N-terminal-like domain-containing protein</fullName>
    </recommendedName>
</protein>
<sequence>MPNNSKIFIEKEVSQIREDYGYIDHEIDLFDFGKQLGIKIQTQTTVSHGISGALIREGNDFFIYYSSYINNLPYQRFSIAHELGHYFLPEHPDNVFNNQGIHFSSAGTISTKDRFETEADYFATCLLMPKRNFEKEIYKYNDGFDVIRNLALIFNTSLISTAIRYIELTDSPAMLVISGFVA</sequence>